<dbReference type="InterPro" id="IPR052905">
    <property type="entry name" value="LD-transpeptidase_YkuD-like"/>
</dbReference>
<keyword evidence="10" id="KW-1185">Reference proteome</keyword>
<evidence type="ECO:0000313" key="10">
    <source>
        <dbReference type="Proteomes" id="UP000019141"/>
    </source>
</evidence>
<dbReference type="EMBL" id="AZHW01001135">
    <property type="protein sequence ID" value="ETW93990.1"/>
    <property type="molecule type" value="Genomic_DNA"/>
</dbReference>
<dbReference type="PROSITE" id="PS52029">
    <property type="entry name" value="LD_TPASE"/>
    <property type="match status" value="1"/>
</dbReference>
<organism evidence="9 10">
    <name type="scientific">Entotheonella factor</name>
    <dbReference type="NCBI Taxonomy" id="1429438"/>
    <lineage>
        <taxon>Bacteria</taxon>
        <taxon>Pseudomonadati</taxon>
        <taxon>Nitrospinota/Tectimicrobiota group</taxon>
        <taxon>Candidatus Tectimicrobiota</taxon>
        <taxon>Candidatus Entotheonellia</taxon>
        <taxon>Candidatus Entotheonellales</taxon>
        <taxon>Candidatus Entotheonellaceae</taxon>
        <taxon>Candidatus Entotheonella</taxon>
    </lineage>
</organism>
<feature type="active site" description="Proton donor/acceptor" evidence="7">
    <location>
        <position position="292"/>
    </location>
</feature>
<comment type="pathway">
    <text evidence="1 7">Cell wall biogenesis; peptidoglycan biosynthesis.</text>
</comment>
<evidence type="ECO:0000259" key="8">
    <source>
        <dbReference type="PROSITE" id="PS52029"/>
    </source>
</evidence>
<dbReference type="GO" id="GO:0008360">
    <property type="term" value="P:regulation of cell shape"/>
    <property type="evidence" value="ECO:0007669"/>
    <property type="project" value="UniProtKB-UniRule"/>
</dbReference>
<dbReference type="GO" id="GO:0071555">
    <property type="term" value="P:cell wall organization"/>
    <property type="evidence" value="ECO:0007669"/>
    <property type="project" value="UniProtKB-UniRule"/>
</dbReference>
<dbReference type="AlphaFoldDB" id="W4L8G5"/>
<reference evidence="9 10" key="1">
    <citation type="journal article" date="2014" name="Nature">
        <title>An environmental bacterial taxon with a large and distinct metabolic repertoire.</title>
        <authorList>
            <person name="Wilson M.C."/>
            <person name="Mori T."/>
            <person name="Ruckert C."/>
            <person name="Uria A.R."/>
            <person name="Helf M.J."/>
            <person name="Takada K."/>
            <person name="Gernert C."/>
            <person name="Steffens U.A."/>
            <person name="Heycke N."/>
            <person name="Schmitt S."/>
            <person name="Rinke C."/>
            <person name="Helfrich E.J."/>
            <person name="Brachmann A.O."/>
            <person name="Gurgui C."/>
            <person name="Wakimoto T."/>
            <person name="Kracht M."/>
            <person name="Crusemann M."/>
            <person name="Hentschel U."/>
            <person name="Abe I."/>
            <person name="Matsunaga S."/>
            <person name="Kalinowski J."/>
            <person name="Takeyama H."/>
            <person name="Piel J."/>
        </authorList>
    </citation>
    <scope>NUCLEOTIDE SEQUENCE [LARGE SCALE GENOMIC DNA]</scope>
    <source>
        <strain evidence="10">TSY1</strain>
    </source>
</reference>
<dbReference type="Pfam" id="PF03734">
    <property type="entry name" value="YkuD"/>
    <property type="match status" value="1"/>
</dbReference>
<dbReference type="GO" id="GO:0009252">
    <property type="term" value="P:peptidoglycan biosynthetic process"/>
    <property type="evidence" value="ECO:0007669"/>
    <property type="project" value="UniProtKB-UniPathway"/>
</dbReference>
<dbReference type="Gene3D" id="1.10.101.10">
    <property type="entry name" value="PGBD-like superfamily/PGBD"/>
    <property type="match status" value="1"/>
</dbReference>
<evidence type="ECO:0000256" key="3">
    <source>
        <dbReference type="ARBA" id="ARBA00022679"/>
    </source>
</evidence>
<protein>
    <recommendedName>
        <fullName evidence="8">L,D-TPase catalytic domain-containing protein</fullName>
    </recommendedName>
</protein>
<comment type="caution">
    <text evidence="9">The sequence shown here is derived from an EMBL/GenBank/DDBJ whole genome shotgun (WGS) entry which is preliminary data.</text>
</comment>
<dbReference type="Gene3D" id="2.40.440.10">
    <property type="entry name" value="L,D-transpeptidase catalytic domain-like"/>
    <property type="match status" value="1"/>
</dbReference>
<keyword evidence="3" id="KW-0808">Transferase</keyword>
<accession>W4L8G5</accession>
<dbReference type="InterPro" id="IPR036365">
    <property type="entry name" value="PGBD-like_sf"/>
</dbReference>
<dbReference type="HOGENOM" id="CLU_020360_5_3_7"/>
<evidence type="ECO:0000313" key="9">
    <source>
        <dbReference type="EMBL" id="ETW93990.1"/>
    </source>
</evidence>
<dbReference type="InterPro" id="IPR036366">
    <property type="entry name" value="PGBDSf"/>
</dbReference>
<dbReference type="GO" id="GO:0004180">
    <property type="term" value="F:carboxypeptidase activity"/>
    <property type="evidence" value="ECO:0007669"/>
    <property type="project" value="UniProtKB-ARBA"/>
</dbReference>
<evidence type="ECO:0000256" key="5">
    <source>
        <dbReference type="ARBA" id="ARBA00022984"/>
    </source>
</evidence>
<evidence type="ECO:0000256" key="7">
    <source>
        <dbReference type="PROSITE-ProRule" id="PRU01373"/>
    </source>
</evidence>
<dbReference type="PATRIC" id="fig|1429438.4.peg.6914"/>
<proteinExistence type="inferred from homology"/>
<feature type="active site" description="Nucleophile" evidence="7">
    <location>
        <position position="311"/>
    </location>
</feature>
<gene>
    <name evidence="9" type="ORF">ETSY1_36805</name>
</gene>
<evidence type="ECO:0000256" key="6">
    <source>
        <dbReference type="ARBA" id="ARBA00023316"/>
    </source>
</evidence>
<keyword evidence="6 7" id="KW-0961">Cell wall biogenesis/degradation</keyword>
<dbReference type="GO" id="GO:0016740">
    <property type="term" value="F:transferase activity"/>
    <property type="evidence" value="ECO:0007669"/>
    <property type="project" value="UniProtKB-KW"/>
</dbReference>
<dbReference type="InterPro" id="IPR005490">
    <property type="entry name" value="LD_TPept_cat_dom"/>
</dbReference>
<evidence type="ECO:0000256" key="2">
    <source>
        <dbReference type="ARBA" id="ARBA00005992"/>
    </source>
</evidence>
<dbReference type="Pfam" id="PF01471">
    <property type="entry name" value="PG_binding_1"/>
    <property type="match status" value="1"/>
</dbReference>
<dbReference type="SUPFAM" id="SSF47090">
    <property type="entry name" value="PGBD-like"/>
    <property type="match status" value="1"/>
</dbReference>
<evidence type="ECO:0000256" key="1">
    <source>
        <dbReference type="ARBA" id="ARBA00004752"/>
    </source>
</evidence>
<dbReference type="InterPro" id="IPR002477">
    <property type="entry name" value="Peptidoglycan-bd-like"/>
</dbReference>
<dbReference type="UniPathway" id="UPA00219"/>
<feature type="domain" description="L,D-TPase catalytic" evidence="8">
    <location>
        <begin position="160"/>
        <end position="341"/>
    </location>
</feature>
<comment type="similarity">
    <text evidence="2">Belongs to the YkuD family.</text>
</comment>
<name>W4L8G5_ENTF1</name>
<evidence type="ECO:0000256" key="4">
    <source>
        <dbReference type="ARBA" id="ARBA00022960"/>
    </source>
</evidence>
<dbReference type="InterPro" id="IPR038063">
    <property type="entry name" value="Transpep_catalytic_dom"/>
</dbReference>
<keyword evidence="5 7" id="KW-0573">Peptidoglycan synthesis</keyword>
<keyword evidence="4 7" id="KW-0133">Cell shape</keyword>
<dbReference type="PANTHER" id="PTHR41533:SF2">
    <property type="entry name" value="BLR7131 PROTEIN"/>
    <property type="match status" value="1"/>
</dbReference>
<dbReference type="CDD" id="cd16913">
    <property type="entry name" value="YkuD_like"/>
    <property type="match status" value="1"/>
</dbReference>
<dbReference type="Proteomes" id="UP000019141">
    <property type="component" value="Unassembled WGS sequence"/>
</dbReference>
<dbReference type="SUPFAM" id="SSF141523">
    <property type="entry name" value="L,D-transpeptidase catalytic domain-like"/>
    <property type="match status" value="1"/>
</dbReference>
<dbReference type="PANTHER" id="PTHR41533">
    <property type="entry name" value="L,D-TRANSPEPTIDASE HI_1667-RELATED"/>
    <property type="match status" value="1"/>
</dbReference>
<sequence length="395" mass="45387">MSKLVLQLWISLLFVCTTSQLIFANTWQLHDNAKTALERYRHIHAHGGWPNIPSGPLLRLGSRSERVLALRHRLRATGDLAPLGQLAQVGSETTDFDAEMVFDHEVDRAVRQIQRRHGLHVDGIVGRKTLAALNVPAQHRLQQLQRALASEPLPADLSDRYIVVNIPDFTLRVIEQNREVWATRVVVGKRKRRTPMLRSTIDHLIFNPYWHVPSRIAKQEVLPRVVENPHYLAENQMELVEPGGQVLDPSGIDWTAVDAGAFPYRIRQRPGAQNALGRVKFIFPNPYSVYLHDTPSRTLFARAERAFSHGCVRVEKPLELAAYLLREQEREFWTREQVEQIIERGKRTYVKLPQPIDVHFVYQTAWVDGDGTVQFRPDIYRHTPRETPPILLASQ</sequence>